<dbReference type="NCBIfam" id="TIGR01430">
    <property type="entry name" value="aden_deam"/>
    <property type="match status" value="1"/>
</dbReference>
<dbReference type="EMBL" id="BOMQ01000076">
    <property type="protein sequence ID" value="GIE52873.1"/>
    <property type="molecule type" value="Genomic_DNA"/>
</dbReference>
<dbReference type="GO" id="GO:0019239">
    <property type="term" value="F:deaminase activity"/>
    <property type="evidence" value="ECO:0007669"/>
    <property type="project" value="InterPro"/>
</dbReference>
<dbReference type="GO" id="GO:0046872">
    <property type="term" value="F:metal ion binding"/>
    <property type="evidence" value="ECO:0007669"/>
    <property type="project" value="UniProtKB-KW"/>
</dbReference>
<feature type="domain" description="Adenosine deaminase" evidence="6">
    <location>
        <begin position="3"/>
        <end position="282"/>
    </location>
</feature>
<organism evidence="7 8">
    <name type="scientific">Actinoplanes nipponensis</name>
    <dbReference type="NCBI Taxonomy" id="135950"/>
    <lineage>
        <taxon>Bacteria</taxon>
        <taxon>Bacillati</taxon>
        <taxon>Actinomycetota</taxon>
        <taxon>Actinomycetes</taxon>
        <taxon>Micromonosporales</taxon>
        <taxon>Micromonosporaceae</taxon>
        <taxon>Actinoplanes</taxon>
    </lineage>
</organism>
<dbReference type="AlphaFoldDB" id="A0A919JL79"/>
<sequence>MRIELHVHFEGSVRPATLLAIARRNRRPLPWDPRELPAFRDFGHFIEVWNLTTDCLRTAADFRRIVVDYAGEAAGHGAAYLEGIFTPDPALVAEIGLDTVFEGYCDGAAEAEQTHGVIVRLTPEQYRGADPEFGLRVARAAVRFRDRGVVGFGLAGFEGRFPDGPYEPAMRYAADGGLGLVPHAGEAAGPESVRSALRMGAARIRHGISAVADPELTAELAARGIVLDVCPTSNIRLGHATAADHPISRLAAAGVRCSVSTDDPALFGTDLSTEYALAARLGITPEAAWSAGLAGALCDRRTKERLARL</sequence>
<comment type="similarity">
    <text evidence="2">Belongs to the metallo-dependent hydrolases superfamily. Adenosine and AMP deaminases family.</text>
</comment>
<dbReference type="Gene3D" id="3.20.20.140">
    <property type="entry name" value="Metal-dependent hydrolases"/>
    <property type="match status" value="1"/>
</dbReference>
<evidence type="ECO:0000256" key="3">
    <source>
        <dbReference type="ARBA" id="ARBA00022723"/>
    </source>
</evidence>
<keyword evidence="8" id="KW-1185">Reference proteome</keyword>
<dbReference type="InterPro" id="IPR001365">
    <property type="entry name" value="A_deaminase_dom"/>
</dbReference>
<gene>
    <name evidence="7" type="primary">add</name>
    <name evidence="7" type="ORF">Ani05nite_64070</name>
</gene>
<evidence type="ECO:0000313" key="8">
    <source>
        <dbReference type="Proteomes" id="UP000647172"/>
    </source>
</evidence>
<accession>A0A919JL79</accession>
<evidence type="ECO:0000256" key="4">
    <source>
        <dbReference type="ARBA" id="ARBA00022801"/>
    </source>
</evidence>
<evidence type="ECO:0000256" key="1">
    <source>
        <dbReference type="ARBA" id="ARBA00001947"/>
    </source>
</evidence>
<dbReference type="PROSITE" id="PS00485">
    <property type="entry name" value="A_DEAMINASE"/>
    <property type="match status" value="1"/>
</dbReference>
<evidence type="ECO:0000256" key="5">
    <source>
        <dbReference type="ARBA" id="ARBA00022833"/>
    </source>
</evidence>
<comment type="caution">
    <text evidence="7">The sequence shown here is derived from an EMBL/GenBank/DDBJ whole genome shotgun (WGS) entry which is preliminary data.</text>
</comment>
<name>A0A919JL79_9ACTN</name>
<dbReference type="InterPro" id="IPR006650">
    <property type="entry name" value="A/AMP_deam_AS"/>
</dbReference>
<keyword evidence="4" id="KW-0378">Hydrolase</keyword>
<dbReference type="InterPro" id="IPR032466">
    <property type="entry name" value="Metal_Hydrolase"/>
</dbReference>
<evidence type="ECO:0000256" key="2">
    <source>
        <dbReference type="ARBA" id="ARBA00006676"/>
    </source>
</evidence>
<dbReference type="RefSeq" id="WP_203774588.1">
    <property type="nucleotide sequence ID" value="NZ_BAAAYJ010000108.1"/>
</dbReference>
<dbReference type="GO" id="GO:0016814">
    <property type="term" value="F:hydrolase activity, acting on carbon-nitrogen (but not peptide) bonds, in cyclic amidines"/>
    <property type="evidence" value="ECO:0007669"/>
    <property type="project" value="UniProtKB-ARBA"/>
</dbReference>
<evidence type="ECO:0000313" key="7">
    <source>
        <dbReference type="EMBL" id="GIE52873.1"/>
    </source>
</evidence>
<evidence type="ECO:0000259" key="6">
    <source>
        <dbReference type="Pfam" id="PF00962"/>
    </source>
</evidence>
<dbReference type="PANTHER" id="PTHR43114">
    <property type="entry name" value="ADENINE DEAMINASE"/>
    <property type="match status" value="1"/>
</dbReference>
<dbReference type="GO" id="GO:0009168">
    <property type="term" value="P:purine ribonucleoside monophosphate biosynthetic process"/>
    <property type="evidence" value="ECO:0007669"/>
    <property type="project" value="InterPro"/>
</dbReference>
<dbReference type="PANTHER" id="PTHR43114:SF6">
    <property type="entry name" value="ADENINE DEAMINASE"/>
    <property type="match status" value="1"/>
</dbReference>
<comment type="cofactor">
    <cofactor evidence="1">
        <name>Zn(2+)</name>
        <dbReference type="ChEBI" id="CHEBI:29105"/>
    </cofactor>
</comment>
<dbReference type="InterPro" id="IPR006330">
    <property type="entry name" value="Ado/ade_deaminase"/>
</dbReference>
<dbReference type="Pfam" id="PF00962">
    <property type="entry name" value="A_deaminase"/>
    <property type="match status" value="1"/>
</dbReference>
<dbReference type="Proteomes" id="UP000647172">
    <property type="component" value="Unassembled WGS sequence"/>
</dbReference>
<protein>
    <submittedName>
        <fullName evidence="7">Adenosine deaminase</fullName>
    </submittedName>
</protein>
<keyword evidence="5" id="KW-0862">Zinc</keyword>
<proteinExistence type="inferred from homology"/>
<dbReference type="SUPFAM" id="SSF51556">
    <property type="entry name" value="Metallo-dependent hydrolases"/>
    <property type="match status" value="1"/>
</dbReference>
<reference evidence="7" key="1">
    <citation type="submission" date="2021-01" db="EMBL/GenBank/DDBJ databases">
        <title>Whole genome shotgun sequence of Actinoplanes nipponensis NBRC 14063.</title>
        <authorList>
            <person name="Komaki H."/>
            <person name="Tamura T."/>
        </authorList>
    </citation>
    <scope>NUCLEOTIDE SEQUENCE</scope>
    <source>
        <strain evidence="7">NBRC 14063</strain>
    </source>
</reference>
<keyword evidence="3" id="KW-0479">Metal-binding</keyword>